<dbReference type="AlphaFoldDB" id="A0A8J3VJA4"/>
<dbReference type="RefSeq" id="WP_203912948.1">
    <property type="nucleotide sequence ID" value="NZ_BONY01000063.1"/>
</dbReference>
<organism evidence="2 3">
    <name type="scientific">Rhizocola hellebori</name>
    <dbReference type="NCBI Taxonomy" id="1392758"/>
    <lineage>
        <taxon>Bacteria</taxon>
        <taxon>Bacillati</taxon>
        <taxon>Actinomycetota</taxon>
        <taxon>Actinomycetes</taxon>
        <taxon>Micromonosporales</taxon>
        <taxon>Micromonosporaceae</taxon>
        <taxon>Rhizocola</taxon>
    </lineage>
</organism>
<keyword evidence="1" id="KW-1133">Transmembrane helix</keyword>
<proteinExistence type="predicted"/>
<protein>
    <recommendedName>
        <fullName evidence="4">Membrane-associated oxidoreductase</fullName>
    </recommendedName>
</protein>
<dbReference type="Proteomes" id="UP000612899">
    <property type="component" value="Unassembled WGS sequence"/>
</dbReference>
<evidence type="ECO:0008006" key="4">
    <source>
        <dbReference type="Google" id="ProtNLM"/>
    </source>
</evidence>
<keyword evidence="1" id="KW-0812">Transmembrane</keyword>
<name>A0A8J3VJA4_9ACTN</name>
<evidence type="ECO:0000256" key="1">
    <source>
        <dbReference type="SAM" id="Phobius"/>
    </source>
</evidence>
<reference evidence="2" key="1">
    <citation type="submission" date="2021-01" db="EMBL/GenBank/DDBJ databases">
        <title>Whole genome shotgun sequence of Rhizocola hellebori NBRC 109834.</title>
        <authorList>
            <person name="Komaki H."/>
            <person name="Tamura T."/>
        </authorList>
    </citation>
    <scope>NUCLEOTIDE SEQUENCE</scope>
    <source>
        <strain evidence="2">NBRC 109834</strain>
    </source>
</reference>
<gene>
    <name evidence="2" type="ORF">Rhe02_72860</name>
</gene>
<evidence type="ECO:0000313" key="3">
    <source>
        <dbReference type="Proteomes" id="UP000612899"/>
    </source>
</evidence>
<comment type="caution">
    <text evidence="2">The sequence shown here is derived from an EMBL/GenBank/DDBJ whole genome shotgun (WGS) entry which is preliminary data.</text>
</comment>
<accession>A0A8J3VJA4</accession>
<keyword evidence="3" id="KW-1185">Reference proteome</keyword>
<keyword evidence="1" id="KW-0472">Membrane</keyword>
<evidence type="ECO:0000313" key="2">
    <source>
        <dbReference type="EMBL" id="GIH09219.1"/>
    </source>
</evidence>
<dbReference type="EMBL" id="BONY01000063">
    <property type="protein sequence ID" value="GIH09219.1"/>
    <property type="molecule type" value="Genomic_DNA"/>
</dbReference>
<sequence>MELTQAEKRLWANFATGEELRLGEDDPLGDDFDAATWGADRQIRAEVIASLMLGAAEGVAGQSSRVYLTGAHIVGPLVLNGATLTQELAIINSYFDTAPDFGNVQARSIWLDSCRMPGFGGWSMEITNTLALLNCRAESILLRSTRVGIDLEMSGLRVGGNSDLWALDCSGLVVNGGLRADRMVATGGVNLTAARVGPWLDLTGAQITVEAGAAALLSTGVVVEGMMNVSDIKTNGMVDLLGVNVTGALMLTGARICVPPPVGAEQHQALSLEQARIGQHLLAPQLHLDGQLNLLGTKVEGVLELRNATLHSPGAIACFADQLQAGRFDGDNMVVEGQVSLVGAQIGRSVTFDRARFEFPEGIALDAMQISVAHNFELTEVQAQGGISIYSGEIGGDLVITGRTPANHEIKAGPTADLTAMLPVAAVDGRQLRVAKSLLLSDVRIDGQITLESATIGDISANRVTMDGDWAIETLVLDDCTVQRDVRLNDCVVTGELSAAGLQVGSDFKLNGGSISLGLRLENSTVQGDTSIAGVSAAYLTLANLTANGAMVAVISSQVQENLTLEDVTGAGSVVLTGTTVGGSVLAGGMVAKRFTPTSQVTGLLSLNRATIAEVSFDPSLWPKKLELDGLRFEELRHEGGWQRILGRSSGAFRMQPYTYLANYFRGTGHDDRARQVMLSAQRAHRRTRPWLVRLPGLLMDAIAGYGYAPGRAVAVLIGAWALGYWHFREFKGAVANPALYSADLIIPTAPFGLEAAEGMPMDGVAIALICIGWALSIAVLPAVTRSLGRN</sequence>
<feature type="transmembrane region" description="Helical" evidence="1">
    <location>
        <begin position="764"/>
        <end position="784"/>
    </location>
</feature>